<keyword evidence="3" id="KW-1185">Reference proteome</keyword>
<sequence length="308" mass="35584">EQDYGRPLTESTKVIARDELREDETTRKQTLDQFRHWIQKHSTIKRCRTDAAFLLRFLRTKKFSLPMAQEMLERYLTIRQLYPNWFQNLDIQDPDIEAIVDAGYLVPLPERDRHGRRVILSCAGRFDPYKYTSAQMARAHSLVVEALMDDEENQIRGYTHINDESGLTMGHLSAWSLTDIRNMLRCIQNSTPMRHKETHFVNIPSCANKIIEFAISLLNDKLKARISVHKSLDELKEAIDPRILPKEYGGEISLPDMIAQFKGTLRAQRDRIKALDEMCIEISSSDCRSSSNDSLSGIPGSFRKLEVD</sequence>
<evidence type="ECO:0000313" key="3">
    <source>
        <dbReference type="Proteomes" id="UP000076502"/>
    </source>
</evidence>
<dbReference type="Pfam" id="PF00650">
    <property type="entry name" value="CRAL_TRIO"/>
    <property type="match status" value="1"/>
</dbReference>
<dbReference type="OrthoDB" id="64867at2759"/>
<dbReference type="GO" id="GO:1902936">
    <property type="term" value="F:phosphatidylinositol bisphosphate binding"/>
    <property type="evidence" value="ECO:0007669"/>
    <property type="project" value="TreeGrafter"/>
</dbReference>
<dbReference type="InterPro" id="IPR036865">
    <property type="entry name" value="CRAL-TRIO_dom_sf"/>
</dbReference>
<dbReference type="CDD" id="cd00170">
    <property type="entry name" value="SEC14"/>
    <property type="match status" value="1"/>
</dbReference>
<dbReference type="PROSITE" id="PS50191">
    <property type="entry name" value="CRAL_TRIO"/>
    <property type="match status" value="1"/>
</dbReference>
<reference evidence="2 3" key="1">
    <citation type="submission" date="2015-07" db="EMBL/GenBank/DDBJ databases">
        <title>The genome of Dufourea novaeangliae.</title>
        <authorList>
            <person name="Pan H."/>
            <person name="Kapheim K."/>
        </authorList>
    </citation>
    <scope>NUCLEOTIDE SEQUENCE [LARGE SCALE GENOMIC DNA]</scope>
    <source>
        <strain evidence="2">0120121106</strain>
        <tissue evidence="2">Whole body</tissue>
    </source>
</reference>
<dbReference type="Gene3D" id="3.40.525.10">
    <property type="entry name" value="CRAL-TRIO lipid binding domain"/>
    <property type="match status" value="1"/>
</dbReference>
<gene>
    <name evidence="2" type="ORF">WN55_04438</name>
</gene>
<feature type="non-terminal residue" evidence="2">
    <location>
        <position position="1"/>
    </location>
</feature>
<dbReference type="SMART" id="SM01100">
    <property type="entry name" value="CRAL_TRIO_N"/>
    <property type="match status" value="1"/>
</dbReference>
<dbReference type="InterPro" id="IPR001251">
    <property type="entry name" value="CRAL-TRIO_dom"/>
</dbReference>
<evidence type="ECO:0000259" key="1">
    <source>
        <dbReference type="PROSITE" id="PS50191"/>
    </source>
</evidence>
<dbReference type="SUPFAM" id="SSF46938">
    <property type="entry name" value="CRAL/TRIO N-terminal domain"/>
    <property type="match status" value="1"/>
</dbReference>
<organism evidence="2 3">
    <name type="scientific">Dufourea novaeangliae</name>
    <name type="common">Sweat bee</name>
    <dbReference type="NCBI Taxonomy" id="178035"/>
    <lineage>
        <taxon>Eukaryota</taxon>
        <taxon>Metazoa</taxon>
        <taxon>Ecdysozoa</taxon>
        <taxon>Arthropoda</taxon>
        <taxon>Hexapoda</taxon>
        <taxon>Insecta</taxon>
        <taxon>Pterygota</taxon>
        <taxon>Neoptera</taxon>
        <taxon>Endopterygota</taxon>
        <taxon>Hymenoptera</taxon>
        <taxon>Apocrita</taxon>
        <taxon>Aculeata</taxon>
        <taxon>Apoidea</taxon>
        <taxon>Anthophila</taxon>
        <taxon>Halictidae</taxon>
        <taxon>Rophitinae</taxon>
        <taxon>Dufourea</taxon>
    </lineage>
</organism>
<dbReference type="PANTHER" id="PTHR10174">
    <property type="entry name" value="ALPHA-TOCOPHEROL TRANSFER PROTEIN-RELATED"/>
    <property type="match status" value="1"/>
</dbReference>
<protein>
    <submittedName>
        <fullName evidence="2">Clavesin-2</fullName>
    </submittedName>
</protein>
<dbReference type="STRING" id="178035.A0A154PP17"/>
<name>A0A154PP17_DUFNO</name>
<accession>A0A154PP17</accession>
<dbReference type="PANTHER" id="PTHR10174:SF166">
    <property type="entry name" value="LD40136P"/>
    <property type="match status" value="1"/>
</dbReference>
<dbReference type="SMART" id="SM00516">
    <property type="entry name" value="SEC14"/>
    <property type="match status" value="1"/>
</dbReference>
<feature type="non-terminal residue" evidence="2">
    <location>
        <position position="308"/>
    </location>
</feature>
<evidence type="ECO:0000313" key="2">
    <source>
        <dbReference type="EMBL" id="KZC12920.1"/>
    </source>
</evidence>
<proteinExistence type="predicted"/>
<dbReference type="Proteomes" id="UP000076502">
    <property type="component" value="Unassembled WGS sequence"/>
</dbReference>
<dbReference type="GO" id="GO:0016020">
    <property type="term" value="C:membrane"/>
    <property type="evidence" value="ECO:0007669"/>
    <property type="project" value="TreeGrafter"/>
</dbReference>
<feature type="domain" description="CRAL-TRIO" evidence="1">
    <location>
        <begin position="93"/>
        <end position="256"/>
    </location>
</feature>
<dbReference type="Pfam" id="PF03765">
    <property type="entry name" value="CRAL_TRIO_N"/>
    <property type="match status" value="1"/>
</dbReference>
<dbReference type="InterPro" id="IPR036273">
    <property type="entry name" value="CRAL/TRIO_N_dom_sf"/>
</dbReference>
<dbReference type="SUPFAM" id="SSF52087">
    <property type="entry name" value="CRAL/TRIO domain"/>
    <property type="match status" value="1"/>
</dbReference>
<dbReference type="AlphaFoldDB" id="A0A154PP17"/>
<dbReference type="Gene3D" id="1.10.8.20">
    <property type="entry name" value="N-terminal domain of phosphatidylinositol transfer protein sec14p"/>
    <property type="match status" value="1"/>
</dbReference>
<dbReference type="InterPro" id="IPR011074">
    <property type="entry name" value="CRAL/TRIO_N_dom"/>
</dbReference>
<dbReference type="EMBL" id="KQ434977">
    <property type="protein sequence ID" value="KZC12920.1"/>
    <property type="molecule type" value="Genomic_DNA"/>
</dbReference>
<dbReference type="PRINTS" id="PR00180">
    <property type="entry name" value="CRETINALDHBP"/>
</dbReference>